<dbReference type="EMBL" id="JAGISH010000003">
    <property type="protein sequence ID" value="MBP0482409.1"/>
    <property type="molecule type" value="Genomic_DNA"/>
</dbReference>
<name>A0A940MN94_9RHOB</name>
<sequence>MNEVTYLSPVECPDMDTAQIRTLYQDLGPHTAEDVICRAMEQLAQRLCQVQEMALTGPREDMHKTLRSLSAIAEQIGMRSLSRVSHDVMTCLEFGDLVAESATLARLARTGERSLTQLWDINEFSI</sequence>
<gene>
    <name evidence="1" type="ORF">J5474_07875</name>
</gene>
<evidence type="ECO:0000313" key="1">
    <source>
        <dbReference type="EMBL" id="MBP0482409.1"/>
    </source>
</evidence>
<dbReference type="RefSeq" id="WP_209360259.1">
    <property type="nucleotide sequence ID" value="NZ_JAGISH010000003.1"/>
</dbReference>
<comment type="caution">
    <text evidence="1">The sequence shown here is derived from an EMBL/GenBank/DDBJ whole genome shotgun (WGS) entry which is preliminary data.</text>
</comment>
<proteinExistence type="predicted"/>
<dbReference type="Proteomes" id="UP000675940">
    <property type="component" value="Unassembled WGS sequence"/>
</dbReference>
<protein>
    <submittedName>
        <fullName evidence="1">Uncharacterized protein</fullName>
    </submittedName>
</protein>
<accession>A0A940MN94</accession>
<evidence type="ECO:0000313" key="2">
    <source>
        <dbReference type="Proteomes" id="UP000675940"/>
    </source>
</evidence>
<keyword evidence="2" id="KW-1185">Reference proteome</keyword>
<reference evidence="1" key="1">
    <citation type="submission" date="2021-03" db="EMBL/GenBank/DDBJ databases">
        <title>Sagittula salina sp. nov. strain M10.9X isolated from the marine waste.</title>
        <authorList>
            <person name="Satari L."/>
            <person name="Molina-Menor E."/>
            <person name="Vidal-Verdu A."/>
            <person name="Pascual J."/>
            <person name="Pereto J."/>
            <person name="Porcar M."/>
        </authorList>
    </citation>
    <scope>NUCLEOTIDE SEQUENCE</scope>
    <source>
        <strain evidence="1">M10.9X</strain>
    </source>
</reference>
<dbReference type="AlphaFoldDB" id="A0A940MN94"/>
<organism evidence="1 2">
    <name type="scientific">Sagittula salina</name>
    <dbReference type="NCBI Taxonomy" id="2820268"/>
    <lineage>
        <taxon>Bacteria</taxon>
        <taxon>Pseudomonadati</taxon>
        <taxon>Pseudomonadota</taxon>
        <taxon>Alphaproteobacteria</taxon>
        <taxon>Rhodobacterales</taxon>
        <taxon>Roseobacteraceae</taxon>
        <taxon>Sagittula</taxon>
    </lineage>
</organism>